<sequence>MTSFEPNGINAVEVNNVKFEIIVPERRLCLPKKNLVQKFLGILDFLATFESVFAILPGHFSPKHCVEIGIRITNKTSIPFRFSFFILNLFLELVDAQGAIPLECGWIRLPTPVESDYPLVMPGESLIFFPKIQIFKIWGNRLGLSIINRDNCTCVFQPLKPGNFQLRFIYYNPDEKVTIYSSESRGMELIEDIWTGEVLTPFVELNLAQL</sequence>
<evidence type="ECO:0000313" key="2">
    <source>
        <dbReference type="Proteomes" id="UP000637383"/>
    </source>
</evidence>
<evidence type="ECO:0000313" key="1">
    <source>
        <dbReference type="EMBL" id="MBD2736399.1"/>
    </source>
</evidence>
<dbReference type="EMBL" id="JACJTU010000021">
    <property type="protein sequence ID" value="MBD2736399.1"/>
    <property type="molecule type" value="Genomic_DNA"/>
</dbReference>
<comment type="caution">
    <text evidence="1">The sequence shown here is derived from an EMBL/GenBank/DDBJ whole genome shotgun (WGS) entry which is preliminary data.</text>
</comment>
<gene>
    <name evidence="1" type="ORF">H6H03_21330</name>
</gene>
<accession>A0ABR8KA76</accession>
<keyword evidence="2" id="KW-1185">Reference proteome</keyword>
<name>A0ABR8KA76_9NOSO</name>
<proteinExistence type="predicted"/>
<dbReference type="RefSeq" id="WP_190957037.1">
    <property type="nucleotide sequence ID" value="NZ_JACJTU010000021.1"/>
</dbReference>
<reference evidence="1 2" key="1">
    <citation type="journal article" date="2020" name="ISME J.">
        <title>Comparative genomics reveals insights into cyanobacterial evolution and habitat adaptation.</title>
        <authorList>
            <person name="Chen M.Y."/>
            <person name="Teng W.K."/>
            <person name="Zhao L."/>
            <person name="Hu C.X."/>
            <person name="Zhou Y.K."/>
            <person name="Han B.P."/>
            <person name="Song L.R."/>
            <person name="Shu W.S."/>
        </authorList>
    </citation>
    <scope>NUCLEOTIDE SEQUENCE [LARGE SCALE GENOMIC DNA]</scope>
    <source>
        <strain evidence="1 2">FACHB-159</strain>
    </source>
</reference>
<dbReference type="Proteomes" id="UP000637383">
    <property type="component" value="Unassembled WGS sequence"/>
</dbReference>
<organism evidence="1 2">
    <name type="scientific">Nostoc paludosum FACHB-159</name>
    <dbReference type="NCBI Taxonomy" id="2692908"/>
    <lineage>
        <taxon>Bacteria</taxon>
        <taxon>Bacillati</taxon>
        <taxon>Cyanobacteriota</taxon>
        <taxon>Cyanophyceae</taxon>
        <taxon>Nostocales</taxon>
        <taxon>Nostocaceae</taxon>
        <taxon>Nostoc</taxon>
    </lineage>
</organism>
<protein>
    <submittedName>
        <fullName evidence="1">Uncharacterized protein</fullName>
    </submittedName>
</protein>